<dbReference type="InterPro" id="IPR012337">
    <property type="entry name" value="RNaseH-like_sf"/>
</dbReference>
<organism evidence="8 9">
    <name type="scientific">Nannochloropsis salina CCMP1776</name>
    <dbReference type="NCBI Taxonomy" id="1027361"/>
    <lineage>
        <taxon>Eukaryota</taxon>
        <taxon>Sar</taxon>
        <taxon>Stramenopiles</taxon>
        <taxon>Ochrophyta</taxon>
        <taxon>Eustigmatophyceae</taxon>
        <taxon>Eustigmatales</taxon>
        <taxon>Monodopsidaceae</taxon>
        <taxon>Microchloropsis</taxon>
        <taxon>Microchloropsis salina</taxon>
    </lineage>
</organism>
<name>A0A4D9D984_9STRA</name>
<feature type="compositionally biased region" description="Basic and acidic residues" evidence="6">
    <location>
        <begin position="715"/>
        <end position="724"/>
    </location>
</feature>
<evidence type="ECO:0000256" key="3">
    <source>
        <dbReference type="ARBA" id="ARBA00022771"/>
    </source>
</evidence>
<comment type="caution">
    <text evidence="8">The sequence shown here is derived from an EMBL/GenBank/DDBJ whole genome shotgun (WGS) entry which is preliminary data.</text>
</comment>
<dbReference type="Proteomes" id="UP000355283">
    <property type="component" value="Unassembled WGS sequence"/>
</dbReference>
<evidence type="ECO:0000259" key="7">
    <source>
        <dbReference type="Pfam" id="PF05699"/>
    </source>
</evidence>
<keyword evidence="2" id="KW-0479">Metal-binding</keyword>
<dbReference type="InterPro" id="IPR008906">
    <property type="entry name" value="HATC_C_dom"/>
</dbReference>
<dbReference type="GO" id="GO:0005634">
    <property type="term" value="C:nucleus"/>
    <property type="evidence" value="ECO:0007669"/>
    <property type="project" value="UniProtKB-SubCell"/>
</dbReference>
<evidence type="ECO:0000256" key="5">
    <source>
        <dbReference type="ARBA" id="ARBA00023242"/>
    </source>
</evidence>
<evidence type="ECO:0000313" key="9">
    <source>
        <dbReference type="Proteomes" id="UP000355283"/>
    </source>
</evidence>
<dbReference type="PANTHER" id="PTHR46481">
    <property type="entry name" value="ZINC FINGER BED DOMAIN-CONTAINING PROTEIN 4"/>
    <property type="match status" value="1"/>
</dbReference>
<feature type="compositionally biased region" description="Polar residues" evidence="6">
    <location>
        <begin position="1"/>
        <end position="24"/>
    </location>
</feature>
<proteinExistence type="predicted"/>
<reference evidence="8 9" key="1">
    <citation type="submission" date="2019-01" db="EMBL/GenBank/DDBJ databases">
        <title>Nuclear Genome Assembly of the Microalgal Biofuel strain Nannochloropsis salina CCMP1776.</title>
        <authorList>
            <person name="Hovde B."/>
        </authorList>
    </citation>
    <scope>NUCLEOTIDE SEQUENCE [LARGE SCALE GENOMIC DNA]</scope>
    <source>
        <strain evidence="8 9">CCMP1776</strain>
    </source>
</reference>
<protein>
    <recommendedName>
        <fullName evidence="7">HAT C-terminal dimerisation domain-containing protein</fullName>
    </recommendedName>
</protein>
<dbReference type="AlphaFoldDB" id="A0A4D9D984"/>
<keyword evidence="4" id="KW-0862">Zinc</keyword>
<evidence type="ECO:0000256" key="6">
    <source>
        <dbReference type="SAM" id="MobiDB-lite"/>
    </source>
</evidence>
<dbReference type="GO" id="GO:0008270">
    <property type="term" value="F:zinc ion binding"/>
    <property type="evidence" value="ECO:0007669"/>
    <property type="project" value="UniProtKB-KW"/>
</dbReference>
<dbReference type="SUPFAM" id="SSF53098">
    <property type="entry name" value="Ribonuclease H-like"/>
    <property type="match status" value="1"/>
</dbReference>
<keyword evidence="5" id="KW-0539">Nucleus</keyword>
<evidence type="ECO:0000256" key="2">
    <source>
        <dbReference type="ARBA" id="ARBA00022723"/>
    </source>
</evidence>
<feature type="region of interest" description="Disordered" evidence="6">
    <location>
        <begin position="1"/>
        <end position="35"/>
    </location>
</feature>
<comment type="subcellular location">
    <subcellularLocation>
        <location evidence="1">Nucleus</location>
    </subcellularLocation>
</comment>
<evidence type="ECO:0000256" key="4">
    <source>
        <dbReference type="ARBA" id="ARBA00022833"/>
    </source>
</evidence>
<keyword evidence="9" id="KW-1185">Reference proteome</keyword>
<feature type="region of interest" description="Disordered" evidence="6">
    <location>
        <begin position="715"/>
        <end position="753"/>
    </location>
</feature>
<dbReference type="Pfam" id="PF05699">
    <property type="entry name" value="Dimer_Tnp_hAT"/>
    <property type="match status" value="1"/>
</dbReference>
<feature type="domain" description="HAT C-terminal dimerisation" evidence="7">
    <location>
        <begin position="623"/>
        <end position="676"/>
    </location>
</feature>
<dbReference type="EMBL" id="SDOX01000002">
    <property type="protein sequence ID" value="TFJ88162.1"/>
    <property type="molecule type" value="Genomic_DNA"/>
</dbReference>
<accession>A0A4D9D984</accession>
<gene>
    <name evidence="8" type="ORF">NSK_000516</name>
</gene>
<evidence type="ECO:0000256" key="1">
    <source>
        <dbReference type="ARBA" id="ARBA00004123"/>
    </source>
</evidence>
<keyword evidence="3" id="KW-0863">Zinc-finger</keyword>
<dbReference type="GO" id="GO:0046983">
    <property type="term" value="F:protein dimerization activity"/>
    <property type="evidence" value="ECO:0007669"/>
    <property type="project" value="InterPro"/>
</dbReference>
<dbReference type="PANTHER" id="PTHR46481:SF10">
    <property type="entry name" value="ZINC FINGER BED DOMAIN-CONTAINING PROTEIN 39"/>
    <property type="match status" value="1"/>
</dbReference>
<evidence type="ECO:0000313" key="8">
    <source>
        <dbReference type="EMBL" id="TFJ88162.1"/>
    </source>
</evidence>
<dbReference type="InterPro" id="IPR052035">
    <property type="entry name" value="ZnF_BED_domain_contain"/>
</dbReference>
<sequence length="796" mass="88821">MSFSNKPCVESSLSRLSVPSNFRSSAPAAAADAKRKEEQDSIKVINELELHPTHNIARKKYCAWRKPYYFCSTLKGHKDDIYCMKCRRWIAGGGISHVKQHDFRHHAGCGENTIDRVADMQQLQHDFRHHAGCGENTIDSGADMQQLQVNQTVAYSAGEQARLTAKLVGFLIRDSRPATLTLDRDFREFLALNPKFVIPDTKKIRTVTNAMYNAARDTVLDYIHPLKWKGLSALRGMVACVSLDMWTDATQMTYIGVLLHTIKSTNGGFEKKEFCLACKEVEADHVTAQVVQQYLEATLKEFGIPVKAIFRVVHDGDAELIQAVRKVGLPSSLSLTHSLQRTIAVSLEGEDDFLTTLKRARNAVSGARHSNVLAAYQRETQVSTQQHRTSPTAHALGDNCQPAAFEKVSEPDERQKSGDTSLLGQVVALYKPFRGLITELQAGDVTSPLVVPAYLEPVEGLSTTANIAETSVAGTDHPASSTRHLISVLHPSVQRLARQARTDLTRRFKLRRMLPLAVAPFLDPCTKNLRAMGAPDDVLKKAWRVIQEQTDRTMTVLKKANGYVEGRGEKRGCEGDFKTTGSLRALFFAQSKHYNNLAVVHDMEPALDFEGVEIENREDVASEITNYLSKSVQTIGLEKIGTLEYWWNLCEDCPALTIVAMHYLCIPASSSSVRRLVLRTRLIESGPQKLPETFEKLTFTRINWDDSLCNVRLEDERTGGDESKSGNATEEETEGEEKLEAPWQSSEAQGASELDSEIRAKYVLGLDDSMAYNIDELDDAFWDELGEETEPWLDAE</sequence>
<dbReference type="OrthoDB" id="1607513at2759"/>